<dbReference type="InterPro" id="IPR017972">
    <property type="entry name" value="Cyt_P450_CS"/>
</dbReference>
<evidence type="ECO:0000256" key="2">
    <source>
        <dbReference type="ARBA" id="ARBA00003690"/>
    </source>
</evidence>
<evidence type="ECO:0000256" key="3">
    <source>
        <dbReference type="ARBA" id="ARBA00004174"/>
    </source>
</evidence>
<comment type="cofactor">
    <cofactor evidence="1 11">
        <name>heme</name>
        <dbReference type="ChEBI" id="CHEBI:30413"/>
    </cofactor>
</comment>
<evidence type="ECO:0000256" key="5">
    <source>
        <dbReference type="ARBA" id="ARBA00010617"/>
    </source>
</evidence>
<protein>
    <recommendedName>
        <fullName evidence="14">Cytochrome P450</fullName>
    </recommendedName>
</protein>
<keyword evidence="7 11" id="KW-0479">Metal-binding</keyword>
<comment type="similarity">
    <text evidence="5 12">Belongs to the cytochrome P450 family.</text>
</comment>
<dbReference type="GO" id="GO:0016705">
    <property type="term" value="F:oxidoreductase activity, acting on paired donors, with incorporation or reduction of molecular oxygen"/>
    <property type="evidence" value="ECO:0007669"/>
    <property type="project" value="InterPro"/>
</dbReference>
<evidence type="ECO:0000256" key="4">
    <source>
        <dbReference type="ARBA" id="ARBA00004406"/>
    </source>
</evidence>
<evidence type="ECO:0000256" key="9">
    <source>
        <dbReference type="ARBA" id="ARBA00023004"/>
    </source>
</evidence>
<dbReference type="PROSITE" id="PS00086">
    <property type="entry name" value="CYTOCHROME_P450"/>
    <property type="match status" value="1"/>
</dbReference>
<dbReference type="InterPro" id="IPR001128">
    <property type="entry name" value="Cyt_P450"/>
</dbReference>
<keyword evidence="9 11" id="KW-0408">Iron</keyword>
<keyword evidence="6 11" id="KW-0349">Heme</keyword>
<evidence type="ECO:0000313" key="13">
    <source>
        <dbReference type="EnsemblMetazoa" id="ACOM028671-PA.1"/>
    </source>
</evidence>
<organism evidence="13">
    <name type="scientific">Anopheles coluzzii</name>
    <name type="common">African malaria mosquito</name>
    <dbReference type="NCBI Taxonomy" id="1518534"/>
    <lineage>
        <taxon>Eukaryota</taxon>
        <taxon>Metazoa</taxon>
        <taxon>Ecdysozoa</taxon>
        <taxon>Arthropoda</taxon>
        <taxon>Hexapoda</taxon>
        <taxon>Insecta</taxon>
        <taxon>Pterygota</taxon>
        <taxon>Neoptera</taxon>
        <taxon>Endopterygota</taxon>
        <taxon>Diptera</taxon>
        <taxon>Nematocera</taxon>
        <taxon>Culicoidea</taxon>
        <taxon>Culicidae</taxon>
        <taxon>Anophelinae</taxon>
        <taxon>Anopheles</taxon>
    </lineage>
</organism>
<dbReference type="Pfam" id="PF00067">
    <property type="entry name" value="p450"/>
    <property type="match status" value="1"/>
</dbReference>
<dbReference type="GO" id="GO:0004497">
    <property type="term" value="F:monooxygenase activity"/>
    <property type="evidence" value="ECO:0007669"/>
    <property type="project" value="UniProtKB-KW"/>
</dbReference>
<dbReference type="PANTHER" id="PTHR24291">
    <property type="entry name" value="CYTOCHROME P450 FAMILY 4"/>
    <property type="match status" value="1"/>
</dbReference>
<dbReference type="Gene3D" id="1.10.630.10">
    <property type="entry name" value="Cytochrome P450"/>
    <property type="match status" value="1"/>
</dbReference>
<proteinExistence type="inferred from homology"/>
<evidence type="ECO:0000256" key="11">
    <source>
        <dbReference type="PIRSR" id="PIRSR602403-1"/>
    </source>
</evidence>
<dbReference type="Proteomes" id="UP000075882">
    <property type="component" value="Unassembled WGS sequence"/>
</dbReference>
<dbReference type="GO" id="GO:0005789">
    <property type="term" value="C:endoplasmic reticulum membrane"/>
    <property type="evidence" value="ECO:0007669"/>
    <property type="project" value="UniProtKB-SubCell"/>
</dbReference>
<dbReference type="EnsemblMetazoa" id="ACOM028671-RA">
    <property type="protein sequence ID" value="ACOM028671-PA.1"/>
    <property type="gene ID" value="ACOM028671"/>
</dbReference>
<dbReference type="GO" id="GO:0005506">
    <property type="term" value="F:iron ion binding"/>
    <property type="evidence" value="ECO:0007669"/>
    <property type="project" value="InterPro"/>
</dbReference>
<evidence type="ECO:0000256" key="10">
    <source>
        <dbReference type="ARBA" id="ARBA00023033"/>
    </source>
</evidence>
<keyword evidence="8 12" id="KW-0560">Oxidoreductase</keyword>
<dbReference type="SUPFAM" id="SSF48264">
    <property type="entry name" value="Cytochrome P450"/>
    <property type="match status" value="1"/>
</dbReference>
<dbReference type="GO" id="GO:0020037">
    <property type="term" value="F:heme binding"/>
    <property type="evidence" value="ECO:0007669"/>
    <property type="project" value="InterPro"/>
</dbReference>
<sequence length="685" mass="76064">MILPYATHRLEHIYPDPERFDPERFGDGAPHQNPYAFLPFSAGPRNCIGYKFAYIEMKTVIARVLQNFHLSPAPGKEEVQPIFRMTLRARGGLWRGGSGTVRRETPARMHARPFQHPLVGPLQQKAAGINAMLERWYRTVAARTMAPDLVGGRDLSLAASINAPHQATEQQHAQHARHDNVHHEQVREAVSGFSFTTTGTVADFWGVPESVTVASSRIASGRSVRFDTSHKVAVRVDPEQVAVVALQHERQLVRPVAVGRLDATDQHRQLLGVQRIVDRERVERLAEPWLPHVGGQHVHHDRGAGVAFAPRQARFDRKRLTTRTDTKLFLGERRSHDTVADRFVGPATATRDQLGHLRAGRSIFPHRYYDGGQCVTVRVVHLRRLDDDRARVVSLGGRQGTPLTYRACGWVYLKVQLIFRTVRGHDRVAYVGPDAPILILGTDRFRCDADVTGPGEQLAVINVAIKLGILVVRIEHTDRDSMYFFSTSVPSSGVTKATKSEYGPGSVWYSTVEYGPGWSRSCALMPWRILQTEIFVKALTDSNKDSNKAYLVPITVTSERFSLYGAPIHIGALSFTSVTQKDTFTKKEPKPAHHTRSLTASSENLRSQITFTKTADGPIRPSLSSGFATIRSFVPGAMYTGESFSRSVSTMSLPGSPSTRRLPTTAPTVMSSFAKKFTADPPPSR</sequence>
<evidence type="ECO:0000256" key="12">
    <source>
        <dbReference type="RuleBase" id="RU000461"/>
    </source>
</evidence>
<evidence type="ECO:0000256" key="1">
    <source>
        <dbReference type="ARBA" id="ARBA00001971"/>
    </source>
</evidence>
<dbReference type="InterPro" id="IPR002403">
    <property type="entry name" value="Cyt_P450_E_grp-IV"/>
</dbReference>
<comment type="function">
    <text evidence="2">May be involved in the metabolism of insect hormones and in the breakdown of synthetic insecticides.</text>
</comment>
<dbReference type="PANTHER" id="PTHR24291:SF177">
    <property type="entry name" value="CYTOCHROME P450 4AA1-RELATED"/>
    <property type="match status" value="1"/>
</dbReference>
<dbReference type="PRINTS" id="PR00465">
    <property type="entry name" value="EP450IV"/>
</dbReference>
<evidence type="ECO:0000256" key="7">
    <source>
        <dbReference type="ARBA" id="ARBA00022723"/>
    </source>
</evidence>
<comment type="subcellular location">
    <subcellularLocation>
        <location evidence="4">Endoplasmic reticulum membrane</location>
        <topology evidence="4">Peripheral membrane protein</topology>
    </subcellularLocation>
    <subcellularLocation>
        <location evidence="3">Microsome membrane</location>
        <topology evidence="3">Peripheral membrane protein</topology>
    </subcellularLocation>
</comment>
<evidence type="ECO:0008006" key="14">
    <source>
        <dbReference type="Google" id="ProtNLM"/>
    </source>
</evidence>
<feature type="binding site" description="axial binding residue" evidence="11">
    <location>
        <position position="47"/>
    </location>
    <ligand>
        <name>heme</name>
        <dbReference type="ChEBI" id="CHEBI:30413"/>
    </ligand>
    <ligandPart>
        <name>Fe</name>
        <dbReference type="ChEBI" id="CHEBI:18248"/>
    </ligandPart>
</feature>
<dbReference type="InterPro" id="IPR036396">
    <property type="entry name" value="Cyt_P450_sf"/>
</dbReference>
<accession>A0A8W7PC86</accession>
<dbReference type="InterPro" id="IPR050196">
    <property type="entry name" value="Cytochrome_P450_Monoox"/>
</dbReference>
<dbReference type="AlphaFoldDB" id="A0A8W7PC86"/>
<reference evidence="13" key="1">
    <citation type="submission" date="2022-08" db="UniProtKB">
        <authorList>
            <consortium name="EnsemblMetazoa"/>
        </authorList>
    </citation>
    <scope>IDENTIFICATION</scope>
</reference>
<keyword evidence="10 12" id="KW-0503">Monooxygenase</keyword>
<evidence type="ECO:0000256" key="8">
    <source>
        <dbReference type="ARBA" id="ARBA00023002"/>
    </source>
</evidence>
<name>A0A8W7PC86_ANOCL</name>
<evidence type="ECO:0000256" key="6">
    <source>
        <dbReference type="ARBA" id="ARBA00022617"/>
    </source>
</evidence>